<gene>
    <name evidence="12" type="ORF">DCAF_LOCUS8743</name>
</gene>
<evidence type="ECO:0000256" key="4">
    <source>
        <dbReference type="ARBA" id="ARBA00022525"/>
    </source>
</evidence>
<feature type="binding site" evidence="8">
    <location>
        <position position="75"/>
    </location>
    <ligand>
        <name>oxalate</name>
        <dbReference type="ChEBI" id="CHEBI:30623"/>
    </ligand>
</feature>
<reference evidence="12 13" key="1">
    <citation type="submission" date="2024-01" db="EMBL/GenBank/DDBJ databases">
        <authorList>
            <person name="Waweru B."/>
        </authorList>
    </citation>
    <scope>NUCLEOTIDE SEQUENCE [LARGE SCALE GENOMIC DNA]</scope>
</reference>
<proteinExistence type="inferred from homology"/>
<dbReference type="CDD" id="cd02241">
    <property type="entry name" value="cupin_OxOx"/>
    <property type="match status" value="1"/>
</dbReference>
<dbReference type="InterPro" id="IPR014710">
    <property type="entry name" value="RmlC-like_jellyroll"/>
</dbReference>
<feature type="binding site" evidence="9">
    <location>
        <position position="68"/>
    </location>
    <ligand>
        <name>Mn(2+)</name>
        <dbReference type="ChEBI" id="CHEBI:29035"/>
    </ligand>
</feature>
<sequence>MEIQFPFSKTQPHPDADFFTFTGIRSITPNPPNFKVTKASMAEFPALNGQSVSFVFLQFPAGSVNPPHTHPRSAELLFLVYGSLEFGFIDTTNKLYTQTLQIGDTFVFPKGLVHFQYNADSENPAISISSFGSANAGTALVPTTVFGT</sequence>
<name>A0AAV1RAM1_9ROSI</name>
<dbReference type="Proteomes" id="UP001314170">
    <property type="component" value="Unassembled WGS sequence"/>
</dbReference>
<dbReference type="PRINTS" id="PR00325">
    <property type="entry name" value="GERMIN"/>
</dbReference>
<feature type="binding site" evidence="9">
    <location>
        <position position="114"/>
    </location>
    <ligand>
        <name>Mn(2+)</name>
        <dbReference type="ChEBI" id="CHEBI:29035"/>
    </ligand>
</feature>
<dbReference type="Pfam" id="PF00190">
    <property type="entry name" value="Cupin_1"/>
    <property type="match status" value="1"/>
</dbReference>
<dbReference type="SUPFAM" id="SSF51182">
    <property type="entry name" value="RmlC-like cupins"/>
    <property type="match status" value="1"/>
</dbReference>
<dbReference type="AlphaFoldDB" id="A0AAV1RAM1"/>
<evidence type="ECO:0000256" key="5">
    <source>
        <dbReference type="ARBA" id="ARBA00022723"/>
    </source>
</evidence>
<organism evidence="12 13">
    <name type="scientific">Dovyalis caffra</name>
    <dbReference type="NCBI Taxonomy" id="77055"/>
    <lineage>
        <taxon>Eukaryota</taxon>
        <taxon>Viridiplantae</taxon>
        <taxon>Streptophyta</taxon>
        <taxon>Embryophyta</taxon>
        <taxon>Tracheophyta</taxon>
        <taxon>Spermatophyta</taxon>
        <taxon>Magnoliopsida</taxon>
        <taxon>eudicotyledons</taxon>
        <taxon>Gunneridae</taxon>
        <taxon>Pentapetalae</taxon>
        <taxon>rosids</taxon>
        <taxon>fabids</taxon>
        <taxon>Malpighiales</taxon>
        <taxon>Salicaceae</taxon>
        <taxon>Flacourtieae</taxon>
        <taxon>Dovyalis</taxon>
    </lineage>
</organism>
<dbReference type="GO" id="GO:0030145">
    <property type="term" value="F:manganese ion binding"/>
    <property type="evidence" value="ECO:0007669"/>
    <property type="project" value="UniProtKB-UniRule"/>
</dbReference>
<feature type="binding site" evidence="9">
    <location>
        <position position="75"/>
    </location>
    <ligand>
        <name>Mn(2+)</name>
        <dbReference type="ChEBI" id="CHEBI:29035"/>
    </ligand>
</feature>
<evidence type="ECO:0000256" key="10">
    <source>
        <dbReference type="RuleBase" id="RU366015"/>
    </source>
</evidence>
<feature type="binding site" evidence="8">
    <location>
        <position position="65"/>
    </location>
    <ligand>
        <name>oxalate</name>
        <dbReference type="ChEBI" id="CHEBI:30623"/>
    </ligand>
</feature>
<evidence type="ECO:0000256" key="9">
    <source>
        <dbReference type="PIRSR" id="PIRSR601929-2"/>
    </source>
</evidence>
<keyword evidence="13" id="KW-1185">Reference proteome</keyword>
<comment type="caution">
    <text evidence="12">The sequence shown here is derived from an EMBL/GenBank/DDBJ whole genome shotgun (WGS) entry which is preliminary data.</text>
</comment>
<evidence type="ECO:0000256" key="7">
    <source>
        <dbReference type="ARBA" id="ARBA00023211"/>
    </source>
</evidence>
<protein>
    <recommendedName>
        <fullName evidence="10">Germin-like protein</fullName>
    </recommendedName>
</protein>
<evidence type="ECO:0000256" key="3">
    <source>
        <dbReference type="ARBA" id="ARBA00022523"/>
    </source>
</evidence>
<evidence type="ECO:0000256" key="8">
    <source>
        <dbReference type="PIRSR" id="PIRSR601929-1"/>
    </source>
</evidence>
<dbReference type="InterPro" id="IPR001929">
    <property type="entry name" value="Germin"/>
</dbReference>
<feature type="binding site" evidence="8">
    <location>
        <position position="70"/>
    </location>
    <ligand>
        <name>oxalate</name>
        <dbReference type="ChEBI" id="CHEBI:30623"/>
    </ligand>
</feature>
<comment type="subcellular location">
    <subcellularLocation>
        <location evidence="1 10">Secreted</location>
        <location evidence="1 10">Extracellular space</location>
        <location evidence="1 10">Apoplast</location>
    </subcellularLocation>
</comment>
<keyword evidence="5 8" id="KW-0479">Metal-binding</keyword>
<evidence type="ECO:0000259" key="11">
    <source>
        <dbReference type="SMART" id="SM00835"/>
    </source>
</evidence>
<dbReference type="EMBL" id="CAWUPB010000913">
    <property type="protein sequence ID" value="CAK7331973.1"/>
    <property type="molecule type" value="Genomic_DNA"/>
</dbReference>
<dbReference type="Gene3D" id="2.60.120.10">
    <property type="entry name" value="Jelly Rolls"/>
    <property type="match status" value="1"/>
</dbReference>
<keyword evidence="6" id="KW-0325">Glycoprotein</keyword>
<evidence type="ECO:0000256" key="2">
    <source>
        <dbReference type="ARBA" id="ARBA00007456"/>
    </source>
</evidence>
<comment type="similarity">
    <text evidence="2 10">Belongs to the germin family.</text>
</comment>
<evidence type="ECO:0000313" key="13">
    <source>
        <dbReference type="Proteomes" id="UP001314170"/>
    </source>
</evidence>
<dbReference type="GO" id="GO:0048046">
    <property type="term" value="C:apoplast"/>
    <property type="evidence" value="ECO:0007669"/>
    <property type="project" value="UniProtKB-SubCell"/>
</dbReference>
<evidence type="ECO:0000256" key="6">
    <source>
        <dbReference type="ARBA" id="ARBA00023180"/>
    </source>
</evidence>
<feature type="binding site" evidence="9">
    <location>
        <position position="70"/>
    </location>
    <ligand>
        <name>Mn(2+)</name>
        <dbReference type="ChEBI" id="CHEBI:29035"/>
    </ligand>
</feature>
<keyword evidence="3 10" id="KW-0052">Apoplast</keyword>
<keyword evidence="4 10" id="KW-0964">Secreted</keyword>
<accession>A0AAV1RAM1</accession>
<evidence type="ECO:0000313" key="12">
    <source>
        <dbReference type="EMBL" id="CAK7331973.1"/>
    </source>
</evidence>
<feature type="domain" description="Cupin type-1" evidence="11">
    <location>
        <begin position="22"/>
        <end position="147"/>
    </location>
</feature>
<evidence type="ECO:0000256" key="1">
    <source>
        <dbReference type="ARBA" id="ARBA00004271"/>
    </source>
</evidence>
<dbReference type="InterPro" id="IPR006045">
    <property type="entry name" value="Cupin_1"/>
</dbReference>
<keyword evidence="7 8" id="KW-0464">Manganese</keyword>
<dbReference type="InterPro" id="IPR011051">
    <property type="entry name" value="RmlC_Cupin_sf"/>
</dbReference>
<dbReference type="PANTHER" id="PTHR31238">
    <property type="entry name" value="GERMIN-LIKE PROTEIN SUBFAMILY 3 MEMBER 3"/>
    <property type="match status" value="1"/>
</dbReference>
<dbReference type="SMART" id="SM00835">
    <property type="entry name" value="Cupin_1"/>
    <property type="match status" value="1"/>
</dbReference>